<dbReference type="RefSeq" id="WP_070947417.1">
    <property type="nucleotide sequence ID" value="NZ_MLIQ01000014.1"/>
</dbReference>
<sequence length="72" mass="7867">MAVNVWRLKVGDKVREKGKDHELTVSSIAPPMSGGRAERHGPSITAHIRPGGYSTSFDAETSDRFDLVSQDN</sequence>
<accession>A0A1S1LQ24</accession>
<evidence type="ECO:0000313" key="2">
    <source>
        <dbReference type="EMBL" id="OHU57043.1"/>
    </source>
</evidence>
<evidence type="ECO:0000256" key="1">
    <source>
        <dbReference type="SAM" id="MobiDB-lite"/>
    </source>
</evidence>
<feature type="region of interest" description="Disordered" evidence="1">
    <location>
        <begin position="25"/>
        <end position="59"/>
    </location>
</feature>
<protein>
    <recommendedName>
        <fullName evidence="4">Hypervirulence associated protein TUDOR domain-containing protein</fullName>
    </recommendedName>
</protein>
<comment type="caution">
    <text evidence="2">The sequence shown here is derived from an EMBL/GenBank/DDBJ whole genome shotgun (WGS) entry which is preliminary data.</text>
</comment>
<organism evidence="2 3">
    <name type="scientific">Mycobacteroides chelonae</name>
    <name type="common">Mycobacterium chelonae</name>
    <dbReference type="NCBI Taxonomy" id="1774"/>
    <lineage>
        <taxon>Bacteria</taxon>
        <taxon>Bacillati</taxon>
        <taxon>Actinomycetota</taxon>
        <taxon>Actinomycetes</taxon>
        <taxon>Mycobacteriales</taxon>
        <taxon>Mycobacteriaceae</taxon>
        <taxon>Mycobacteroides</taxon>
    </lineage>
</organism>
<reference evidence="2 3" key="1">
    <citation type="submission" date="2016-10" db="EMBL/GenBank/DDBJ databases">
        <title>Evaluation of Human, Veterinary and Environmental Mycobacterium chelonae Isolates by Core Genome Phylogenomic Analysis, Targeted Gene Comparison, and Anti-microbial Susceptibility Patterns: A Tale of Mistaken Identities.</title>
        <authorList>
            <person name="Fogelson S.B."/>
            <person name="Camus A.C."/>
            <person name="Lorenz W."/>
            <person name="Vasireddy R."/>
            <person name="Vasireddy S."/>
            <person name="Smith T."/>
            <person name="Brown-Elliott B.A."/>
            <person name="Wallace R.J.Jr."/>
            <person name="Hasan N.A."/>
            <person name="Reischl U."/>
            <person name="Sanchez S."/>
        </authorList>
    </citation>
    <scope>NUCLEOTIDE SEQUENCE [LARGE SCALE GENOMIC DNA]</scope>
    <source>
        <strain evidence="2 3">15515</strain>
    </source>
</reference>
<gene>
    <name evidence="2" type="ORF">BKG82_12685</name>
</gene>
<name>A0A1S1LQ24_MYCCH</name>
<dbReference type="Proteomes" id="UP000180043">
    <property type="component" value="Unassembled WGS sequence"/>
</dbReference>
<evidence type="ECO:0000313" key="3">
    <source>
        <dbReference type="Proteomes" id="UP000180043"/>
    </source>
</evidence>
<proteinExistence type="predicted"/>
<dbReference type="EMBL" id="MLIQ01000014">
    <property type="protein sequence ID" value="OHU57043.1"/>
    <property type="molecule type" value="Genomic_DNA"/>
</dbReference>
<dbReference type="AlphaFoldDB" id="A0A1S1LQ24"/>
<evidence type="ECO:0008006" key="4">
    <source>
        <dbReference type="Google" id="ProtNLM"/>
    </source>
</evidence>